<evidence type="ECO:0000313" key="1">
    <source>
        <dbReference type="EMBL" id="GLK74913.1"/>
    </source>
</evidence>
<sequence length="42" mass="5230">MKEPWYRDFRRRFVEAKKGWQERKRLKDLAEAEPYSETLDAV</sequence>
<protein>
    <submittedName>
        <fullName evidence="1">Uncharacterized protein</fullName>
    </submittedName>
</protein>
<organism evidence="1 2">
    <name type="scientific">Methylopila jiangsuensis</name>
    <dbReference type="NCBI Taxonomy" id="586230"/>
    <lineage>
        <taxon>Bacteria</taxon>
        <taxon>Pseudomonadati</taxon>
        <taxon>Pseudomonadota</taxon>
        <taxon>Alphaproteobacteria</taxon>
        <taxon>Hyphomicrobiales</taxon>
        <taxon>Methylopilaceae</taxon>
        <taxon>Methylopila</taxon>
    </lineage>
</organism>
<dbReference type="RefSeq" id="WP_271202899.1">
    <property type="nucleotide sequence ID" value="NZ_BSFK01000003.1"/>
</dbReference>
<dbReference type="Proteomes" id="UP001143364">
    <property type="component" value="Unassembled WGS sequence"/>
</dbReference>
<keyword evidence="2" id="KW-1185">Reference proteome</keyword>
<reference evidence="1" key="1">
    <citation type="journal article" date="2014" name="Int. J. Syst. Evol. Microbiol.">
        <title>Complete genome sequence of Corynebacterium casei LMG S-19264T (=DSM 44701T), isolated from a smear-ripened cheese.</title>
        <authorList>
            <consortium name="US DOE Joint Genome Institute (JGI-PGF)"/>
            <person name="Walter F."/>
            <person name="Albersmeier A."/>
            <person name="Kalinowski J."/>
            <person name="Ruckert C."/>
        </authorList>
    </citation>
    <scope>NUCLEOTIDE SEQUENCE</scope>
    <source>
        <strain evidence="1">VKM B-2555</strain>
    </source>
</reference>
<dbReference type="EMBL" id="BSFK01000003">
    <property type="protein sequence ID" value="GLK74913.1"/>
    <property type="molecule type" value="Genomic_DNA"/>
</dbReference>
<reference evidence="1" key="2">
    <citation type="submission" date="2023-01" db="EMBL/GenBank/DDBJ databases">
        <authorList>
            <person name="Sun Q."/>
            <person name="Evtushenko L."/>
        </authorList>
    </citation>
    <scope>NUCLEOTIDE SEQUENCE</scope>
    <source>
        <strain evidence="1">VKM B-2555</strain>
    </source>
</reference>
<comment type="caution">
    <text evidence="1">The sequence shown here is derived from an EMBL/GenBank/DDBJ whole genome shotgun (WGS) entry which is preliminary data.</text>
</comment>
<gene>
    <name evidence="1" type="ORF">GCM10008171_01660</name>
</gene>
<name>A0A9W6JEQ0_9HYPH</name>
<proteinExistence type="predicted"/>
<evidence type="ECO:0000313" key="2">
    <source>
        <dbReference type="Proteomes" id="UP001143364"/>
    </source>
</evidence>
<dbReference type="AlphaFoldDB" id="A0A9W6JEQ0"/>
<accession>A0A9W6JEQ0</accession>